<dbReference type="GO" id="GO:0032418">
    <property type="term" value="P:lysosome localization"/>
    <property type="evidence" value="ECO:0007669"/>
    <property type="project" value="TreeGrafter"/>
</dbReference>
<protein>
    <recommendedName>
        <fullName evidence="9">RUN domain-containing protein</fullName>
    </recommendedName>
</protein>
<dbReference type="InterPro" id="IPR004012">
    <property type="entry name" value="Run_dom"/>
</dbReference>
<evidence type="ECO:0000259" key="6">
    <source>
        <dbReference type="PROSITE" id="PS50826"/>
    </source>
</evidence>
<keyword evidence="4" id="KW-0458">Lysosome</keyword>
<dbReference type="Pfam" id="PF02759">
    <property type="entry name" value="RUN"/>
    <property type="match status" value="1"/>
</dbReference>
<dbReference type="OrthoDB" id="9983817at2759"/>
<name>A0A6L2PDZ8_COPFO</name>
<dbReference type="InterPro" id="IPR047327">
    <property type="entry name" value="RUN_PLEKHM2"/>
</dbReference>
<dbReference type="Proteomes" id="UP000502823">
    <property type="component" value="Unassembled WGS sequence"/>
</dbReference>
<evidence type="ECO:0008006" key="9">
    <source>
        <dbReference type="Google" id="ProtNLM"/>
    </source>
</evidence>
<keyword evidence="8" id="KW-1185">Reference proteome</keyword>
<dbReference type="GO" id="GO:0005765">
    <property type="term" value="C:lysosomal membrane"/>
    <property type="evidence" value="ECO:0007669"/>
    <property type="project" value="UniProtKB-SubCell"/>
</dbReference>
<evidence type="ECO:0000256" key="2">
    <source>
        <dbReference type="ARBA" id="ARBA00004656"/>
    </source>
</evidence>
<dbReference type="SMART" id="SM00233">
    <property type="entry name" value="PH"/>
    <property type="match status" value="1"/>
</dbReference>
<dbReference type="PROSITE" id="PS50826">
    <property type="entry name" value="RUN"/>
    <property type="match status" value="1"/>
</dbReference>
<sequence length="1092" mass="121708">MVQRYAVCGYEGVVVIGNDSWLVQSLCHLLDLVLCHGLRDIRRGYWRVVQKFSHSDTVRIIQSLKTVSTSRGRGRAWLYHTLTEGSLQSYLHCLCQDVGIVRRHYMTQALIRDTPHTQQLLTLLAGLEHVHFNLDPDVAYLDMAAYQQQHSDVSSDLLPLCGDPSVLGLCMTSSITSSLASPVDSGVALLDSDAENTSISEATINETDNLSLRDDKEDDSTLNEIEDNRINHQLQTLDTHVANKEYVGSSAEAPWLRVLTKEQSDKQSDAGVITAAAIELVNSPEKEVVQTSVVFQSCAYSVMTASDIANQNVNEDLIMPSQLSAAPSCVDSKKRANSELNVLDDEIAAKTVADTNDIVFRRQCAKKKHNGVPSDRATRVKRVSFHEDFIRNDSESAGKYGTDFSVSFLPPNCIIKRDVIKGRYSWCAEGDAPFMHQRSNQADTKSDIYLSSSTLTSSDEIVCMEGQNTNNTGSKQMDKRKVSETAYAPPVAERGTPEGQEDPPNYASSVCLHKQGIGGSLPEAICRLSGNLNTFPPLPDSVDWSSDSESIPASDSGFICSRTAHFMSSSFKENHVLGNSASFSQLDVRTSKLRTPHNRLRKGTPLGLIPPRDVASKTSLLNRFMRSLTEKKFVQRPKLVLKQSRSLYIPATRKVDHKQVLEHFKSELNAVYHNVEQVCLVTPKLEETFKAQVFLDPAEVLYRVFKVSSPYSNSGIGRPLLALLTNINLYLVGVKGNYMYSNQLVMPYTNLDAMVIGPNLQTMLLVSADRQTQFLVVTGDRAITEQLVGHIEIAMRRAPTKPTLSAVRMLELEDMKGLAQDILMSKDEAVCHYSIVHFQDHQISPPSTPLGPTKEGHLMFRPATGASIQPWEPGFFMLKAGVVYMFGDKANRLPKQVIPLRGNGFRRIPHAHRPHTFEILLNPQKSFQFAAADEYEASDWLQTFIQAASGVYEEEQVQVMHCSLVVTKHHLVTCLERLPGCGQVRTLSRAAIQDLTAFTVDPVGHSWCVLEFACREVHESSGDWVLFFSSADELHSFMDVLQRLWLSMQQVEEELGFSNDPHAMPLCSRLSFHCAHWWMSPWAGGVWKPANF</sequence>
<reference evidence="8" key="1">
    <citation type="submission" date="2020-01" db="EMBL/GenBank/DDBJ databases">
        <title>Draft genome sequence of the Termite Coptotermes fromosanus.</title>
        <authorList>
            <person name="Itakura S."/>
            <person name="Yosikawa Y."/>
            <person name="Umezawa K."/>
        </authorList>
    </citation>
    <scope>NUCLEOTIDE SEQUENCE [LARGE SCALE GENOMIC DNA]</scope>
</reference>
<feature type="domain" description="RUN" evidence="6">
    <location>
        <begin position="17"/>
        <end position="139"/>
    </location>
</feature>
<dbReference type="GO" id="GO:0019894">
    <property type="term" value="F:kinesin binding"/>
    <property type="evidence" value="ECO:0007669"/>
    <property type="project" value="TreeGrafter"/>
</dbReference>
<dbReference type="InterPro" id="IPR053015">
    <property type="entry name" value="PH_domain-containing_M2"/>
</dbReference>
<dbReference type="SUPFAM" id="SSF50729">
    <property type="entry name" value="PH domain-like"/>
    <property type="match status" value="1"/>
</dbReference>
<gene>
    <name evidence="7" type="ORF">Cfor_10856</name>
</gene>
<evidence type="ECO:0000313" key="7">
    <source>
        <dbReference type="EMBL" id="GFG30773.1"/>
    </source>
</evidence>
<dbReference type="GO" id="GO:0032880">
    <property type="term" value="P:regulation of protein localization"/>
    <property type="evidence" value="ECO:0007669"/>
    <property type="project" value="TreeGrafter"/>
</dbReference>
<comment type="subcellular location">
    <subcellularLocation>
        <location evidence="1">Cytoplasm</location>
    </subcellularLocation>
    <subcellularLocation>
        <location evidence="2">Lysosome membrane</location>
    </subcellularLocation>
</comment>
<dbReference type="GO" id="GO:0007030">
    <property type="term" value="P:Golgi organization"/>
    <property type="evidence" value="ECO:0007669"/>
    <property type="project" value="TreeGrafter"/>
</dbReference>
<dbReference type="Gene3D" id="1.20.58.900">
    <property type="match status" value="1"/>
</dbReference>
<dbReference type="GO" id="GO:0010008">
    <property type="term" value="C:endosome membrane"/>
    <property type="evidence" value="ECO:0007669"/>
    <property type="project" value="TreeGrafter"/>
</dbReference>
<dbReference type="SMART" id="SM00593">
    <property type="entry name" value="RUN"/>
    <property type="match status" value="1"/>
</dbReference>
<proteinExistence type="predicted"/>
<dbReference type="Gene3D" id="2.30.29.30">
    <property type="entry name" value="Pleckstrin-homology domain (PH domain)/Phosphotyrosine-binding domain (PTB)"/>
    <property type="match status" value="1"/>
</dbReference>
<dbReference type="EMBL" id="BLKM01000254">
    <property type="protein sequence ID" value="GFG30773.1"/>
    <property type="molecule type" value="Genomic_DNA"/>
</dbReference>
<dbReference type="PANTHER" id="PTHR46556">
    <property type="entry name" value="PLECKSTRIN HOMOLOGY DOMAIN-CONTAINING FAMILY M MEMBER 2"/>
    <property type="match status" value="1"/>
</dbReference>
<evidence type="ECO:0000256" key="3">
    <source>
        <dbReference type="ARBA" id="ARBA00022490"/>
    </source>
</evidence>
<evidence type="ECO:0000256" key="4">
    <source>
        <dbReference type="ARBA" id="ARBA00023228"/>
    </source>
</evidence>
<dbReference type="AlphaFoldDB" id="A0A6L2PDZ8"/>
<keyword evidence="3" id="KW-0963">Cytoplasm</keyword>
<evidence type="ECO:0000259" key="5">
    <source>
        <dbReference type="PROSITE" id="PS50003"/>
    </source>
</evidence>
<accession>A0A6L2PDZ8</accession>
<feature type="domain" description="PH" evidence="5">
    <location>
        <begin position="851"/>
        <end position="949"/>
    </location>
</feature>
<dbReference type="InterPro" id="IPR011993">
    <property type="entry name" value="PH-like_dom_sf"/>
</dbReference>
<dbReference type="SUPFAM" id="SSF140741">
    <property type="entry name" value="RUN domain-like"/>
    <property type="match status" value="1"/>
</dbReference>
<evidence type="ECO:0000313" key="8">
    <source>
        <dbReference type="Proteomes" id="UP000502823"/>
    </source>
</evidence>
<dbReference type="InterPro" id="IPR001849">
    <property type="entry name" value="PH_domain"/>
</dbReference>
<dbReference type="Pfam" id="PF00169">
    <property type="entry name" value="PH"/>
    <property type="match status" value="1"/>
</dbReference>
<dbReference type="PANTHER" id="PTHR46556:SF1">
    <property type="entry name" value="PLECKSTRIN HOMOLOGY DOMAIN-CONTAINING FAMILY M MEMBER 2"/>
    <property type="match status" value="1"/>
</dbReference>
<comment type="caution">
    <text evidence="7">The sequence shown here is derived from an EMBL/GenBank/DDBJ whole genome shotgun (WGS) entry which is preliminary data.</text>
</comment>
<dbReference type="CDD" id="cd17680">
    <property type="entry name" value="RUN_PLEKHM2"/>
    <property type="match status" value="1"/>
</dbReference>
<dbReference type="InParanoid" id="A0A6L2PDZ8"/>
<organism evidence="7 8">
    <name type="scientific">Coptotermes formosanus</name>
    <name type="common">Formosan subterranean termite</name>
    <dbReference type="NCBI Taxonomy" id="36987"/>
    <lineage>
        <taxon>Eukaryota</taxon>
        <taxon>Metazoa</taxon>
        <taxon>Ecdysozoa</taxon>
        <taxon>Arthropoda</taxon>
        <taxon>Hexapoda</taxon>
        <taxon>Insecta</taxon>
        <taxon>Pterygota</taxon>
        <taxon>Neoptera</taxon>
        <taxon>Polyneoptera</taxon>
        <taxon>Dictyoptera</taxon>
        <taxon>Blattodea</taxon>
        <taxon>Blattoidea</taxon>
        <taxon>Termitoidae</taxon>
        <taxon>Rhinotermitidae</taxon>
        <taxon>Coptotermes</taxon>
    </lineage>
</organism>
<dbReference type="PROSITE" id="PS50003">
    <property type="entry name" value="PH_DOMAIN"/>
    <property type="match status" value="1"/>
</dbReference>
<dbReference type="Pfam" id="PF23142">
    <property type="entry name" value="PH_PLEKHM2"/>
    <property type="match status" value="1"/>
</dbReference>
<evidence type="ECO:0000256" key="1">
    <source>
        <dbReference type="ARBA" id="ARBA00004496"/>
    </source>
</evidence>
<dbReference type="InterPro" id="IPR037213">
    <property type="entry name" value="Run_dom_sf"/>
</dbReference>
<dbReference type="InterPro" id="IPR057288">
    <property type="entry name" value="PH_PLEKHM2"/>
</dbReference>